<organism evidence="1 2">
    <name type="scientific">Deinococcus petrolearius</name>
    <dbReference type="NCBI Taxonomy" id="1751295"/>
    <lineage>
        <taxon>Bacteria</taxon>
        <taxon>Thermotogati</taxon>
        <taxon>Deinococcota</taxon>
        <taxon>Deinococci</taxon>
        <taxon>Deinococcales</taxon>
        <taxon>Deinococcaceae</taxon>
        <taxon>Deinococcus</taxon>
    </lineage>
</organism>
<comment type="caution">
    <text evidence="1">The sequence shown here is derived from an EMBL/GenBank/DDBJ whole genome shotgun (WGS) entry which is preliminary data.</text>
</comment>
<dbReference type="RefSeq" id="WP_380049894.1">
    <property type="nucleotide sequence ID" value="NZ_JBHSOH010000015.1"/>
</dbReference>
<gene>
    <name evidence="1" type="ORF">ACFPQ6_12545</name>
</gene>
<protein>
    <submittedName>
        <fullName evidence="1">Uncharacterized protein</fullName>
    </submittedName>
</protein>
<name>A0ABW1DLU9_9DEIO</name>
<sequence length="143" mass="15594">MSLPATRPVFVFDYGLTPQQKRWYLQASPVERAAFFLSAPVRIAVFTALQPERGLFPQYLPVIHGVPVGLGDLNPHDDPASAFAAGQAFQERQRTRDEGLYLDLDALGIRGTDIETYASPAAFDVACDAEMTLLLQGQQGPSA</sequence>
<reference evidence="2" key="1">
    <citation type="journal article" date="2019" name="Int. J. Syst. Evol. Microbiol.">
        <title>The Global Catalogue of Microorganisms (GCM) 10K type strain sequencing project: providing services to taxonomists for standard genome sequencing and annotation.</title>
        <authorList>
            <consortium name="The Broad Institute Genomics Platform"/>
            <consortium name="The Broad Institute Genome Sequencing Center for Infectious Disease"/>
            <person name="Wu L."/>
            <person name="Ma J."/>
        </authorList>
    </citation>
    <scope>NUCLEOTIDE SEQUENCE [LARGE SCALE GENOMIC DNA]</scope>
    <source>
        <strain evidence="2">CGMCC 1.15053</strain>
    </source>
</reference>
<proteinExistence type="predicted"/>
<evidence type="ECO:0000313" key="1">
    <source>
        <dbReference type="EMBL" id="MFC5849137.1"/>
    </source>
</evidence>
<dbReference type="Proteomes" id="UP001595979">
    <property type="component" value="Unassembled WGS sequence"/>
</dbReference>
<keyword evidence="2" id="KW-1185">Reference proteome</keyword>
<accession>A0ABW1DLU9</accession>
<evidence type="ECO:0000313" key="2">
    <source>
        <dbReference type="Proteomes" id="UP001595979"/>
    </source>
</evidence>
<dbReference type="EMBL" id="JBHSOH010000015">
    <property type="protein sequence ID" value="MFC5849137.1"/>
    <property type="molecule type" value="Genomic_DNA"/>
</dbReference>